<keyword evidence="5" id="KW-0560">Oxidoreductase</keyword>
<proteinExistence type="inferred from homology"/>
<dbReference type="EMBL" id="KI894027">
    <property type="protein sequence ID" value="OBR89523.1"/>
    <property type="molecule type" value="Genomic_DNA"/>
</dbReference>
<evidence type="ECO:0000256" key="5">
    <source>
        <dbReference type="ARBA" id="ARBA00023002"/>
    </source>
</evidence>
<dbReference type="RefSeq" id="XP_018267365.1">
    <property type="nucleotide sequence ID" value="XM_018404711.1"/>
</dbReference>
<keyword evidence="4" id="KW-0963">Cytoplasm</keyword>
<dbReference type="PANTHER" id="PTHR43035:SF1">
    <property type="entry name" value="FATTY ACID REPRESSION MUTANT PROTEIN 2-RELATED"/>
    <property type="match status" value="1"/>
</dbReference>
<dbReference type="SUPFAM" id="SSF55469">
    <property type="entry name" value="FMN-dependent nitroreductase-like"/>
    <property type="match status" value="1"/>
</dbReference>
<evidence type="ECO:0000256" key="4">
    <source>
        <dbReference type="ARBA" id="ARBA00022490"/>
    </source>
</evidence>
<dbReference type="InterPro" id="IPR000415">
    <property type="entry name" value="Nitroreductase-like"/>
</dbReference>
<dbReference type="FunFam" id="3.40.109.10:FF:000001">
    <property type="entry name" value="Nitroreductase family"/>
    <property type="match status" value="1"/>
</dbReference>
<accession>A0A1A6AHN6</accession>
<dbReference type="STRING" id="1296121.A0A1A6AHN6"/>
<comment type="subcellular location">
    <subcellularLocation>
        <location evidence="2">Cytoplasm</location>
    </subcellularLocation>
    <subcellularLocation>
        <location evidence="1">Nucleus</location>
    </subcellularLocation>
</comment>
<dbReference type="GeneID" id="28965050"/>
<evidence type="ECO:0000259" key="7">
    <source>
        <dbReference type="Pfam" id="PF00881"/>
    </source>
</evidence>
<comment type="similarity">
    <text evidence="3">Belongs to the nitroreductase family.</text>
</comment>
<evidence type="ECO:0000256" key="2">
    <source>
        <dbReference type="ARBA" id="ARBA00004496"/>
    </source>
</evidence>
<sequence>MSLIGSIEERRSHYVIDDRCDVEPAEVTALVKKVLRHVPSMFNMQSTRIVVLFGEHHRKLWDLVIGSLGEDILQKRPNVAHEHFSKVIDKLRSLQNGYGTLLFFEDGQTIEEIIEKYPAYRDKFETWSLQSSAIAQYAIWLTFTNLNPRIGMTLQHYYPDREEIGRLWGIPKEWKMTGQMPFGNIVEQPKEKSFKSPDDLVKVFT</sequence>
<dbReference type="InterPro" id="IPR029479">
    <property type="entry name" value="Nitroreductase"/>
</dbReference>
<reference evidence="8" key="1">
    <citation type="submission" date="2013-07" db="EMBL/GenBank/DDBJ databases">
        <title>The Genome Sequence of Cryptococcus dejecticola CBS10117.</title>
        <authorList>
            <consortium name="The Broad Institute Genome Sequencing Platform"/>
            <person name="Cuomo C."/>
            <person name="Litvintseva A."/>
            <person name="Chen Y."/>
            <person name="Heitman J."/>
            <person name="Sun S."/>
            <person name="Springer D."/>
            <person name="Dromer F."/>
            <person name="Young S.K."/>
            <person name="Zeng Q."/>
            <person name="Gargeya S."/>
            <person name="Fitzgerald M."/>
            <person name="Abouelleil A."/>
            <person name="Alvarado L."/>
            <person name="Berlin A.M."/>
            <person name="Chapman S.B."/>
            <person name="Dewar J."/>
            <person name="Goldberg J."/>
            <person name="Griggs A."/>
            <person name="Gujja S."/>
            <person name="Hansen M."/>
            <person name="Howarth C."/>
            <person name="Imamovic A."/>
            <person name="Larimer J."/>
            <person name="McCowan C."/>
            <person name="Murphy C."/>
            <person name="Pearson M."/>
            <person name="Priest M."/>
            <person name="Roberts A."/>
            <person name="Saif S."/>
            <person name="Shea T."/>
            <person name="Sykes S."/>
            <person name="Wortman J."/>
            <person name="Nusbaum C."/>
            <person name="Birren B."/>
        </authorList>
    </citation>
    <scope>NUCLEOTIDE SEQUENCE [LARGE SCALE GENOMIC DNA]</scope>
    <source>
        <strain evidence="8">CBS 10117</strain>
    </source>
</reference>
<feature type="domain" description="Nitroreductase" evidence="7">
    <location>
        <begin position="7"/>
        <end position="183"/>
    </location>
</feature>
<evidence type="ECO:0000256" key="1">
    <source>
        <dbReference type="ARBA" id="ARBA00004123"/>
    </source>
</evidence>
<dbReference type="PANTHER" id="PTHR43035">
    <property type="entry name" value="FATTY ACID REPRESSION MUTANT PROTEIN 2-RELATED"/>
    <property type="match status" value="1"/>
</dbReference>
<dbReference type="GO" id="GO:0005737">
    <property type="term" value="C:cytoplasm"/>
    <property type="evidence" value="ECO:0007669"/>
    <property type="project" value="UniProtKB-SubCell"/>
</dbReference>
<dbReference type="InterPro" id="IPR033877">
    <property type="entry name" value="Frm2/Hbn1"/>
</dbReference>
<keyword evidence="6" id="KW-0539">Nucleus</keyword>
<reference evidence="9" key="3">
    <citation type="submission" date="2024-02" db="EMBL/GenBank/DDBJ databases">
        <title>Comparative genomics of Cryptococcus and Kwoniella reveals pathogenesis evolution and contrasting modes of karyotype evolution via chromosome fusion or intercentromeric recombination.</title>
        <authorList>
            <person name="Coelho M.A."/>
            <person name="David-Palma M."/>
            <person name="Shea T."/>
            <person name="Bowers K."/>
            <person name="McGinley-Smith S."/>
            <person name="Mohammad A.W."/>
            <person name="Gnirke A."/>
            <person name="Yurkov A.M."/>
            <person name="Nowrousian M."/>
            <person name="Sun S."/>
            <person name="Cuomo C.A."/>
            <person name="Heitman J."/>
        </authorList>
    </citation>
    <scope>NUCLEOTIDE SEQUENCE</scope>
    <source>
        <strain evidence="9">CBS 10117</strain>
    </source>
</reference>
<evidence type="ECO:0000256" key="6">
    <source>
        <dbReference type="ARBA" id="ARBA00023242"/>
    </source>
</evidence>
<keyword evidence="10" id="KW-1185">Reference proteome</keyword>
<dbReference type="Pfam" id="PF00881">
    <property type="entry name" value="Nitroreductase"/>
    <property type="match status" value="1"/>
</dbReference>
<evidence type="ECO:0000313" key="9">
    <source>
        <dbReference type="EMBL" id="WWC58798.1"/>
    </source>
</evidence>
<dbReference type="EMBL" id="CP144530">
    <property type="protein sequence ID" value="WWC58798.1"/>
    <property type="molecule type" value="Genomic_DNA"/>
</dbReference>
<gene>
    <name evidence="8" type="ORF">I303_01351</name>
    <name evidence="9" type="ORF">I303_101342</name>
</gene>
<dbReference type="Gene3D" id="3.40.109.10">
    <property type="entry name" value="NADH Oxidase"/>
    <property type="match status" value="1"/>
</dbReference>
<evidence type="ECO:0000313" key="10">
    <source>
        <dbReference type="Proteomes" id="UP000078595"/>
    </source>
</evidence>
<dbReference type="AlphaFoldDB" id="A0A1A6AHN6"/>
<evidence type="ECO:0000313" key="8">
    <source>
        <dbReference type="EMBL" id="OBR89523.1"/>
    </source>
</evidence>
<dbReference type="Proteomes" id="UP000078595">
    <property type="component" value="Chromosome 1"/>
</dbReference>
<reference evidence="9" key="2">
    <citation type="submission" date="2013-07" db="EMBL/GenBank/DDBJ databases">
        <authorList>
            <consortium name="The Broad Institute Genome Sequencing Platform"/>
            <person name="Cuomo C."/>
            <person name="Litvintseva A."/>
            <person name="Chen Y."/>
            <person name="Heitman J."/>
            <person name="Sun S."/>
            <person name="Springer D."/>
            <person name="Dromer F."/>
            <person name="Young S.K."/>
            <person name="Zeng Q."/>
            <person name="Gargeya S."/>
            <person name="Fitzgerald M."/>
            <person name="Abouelleil A."/>
            <person name="Alvarado L."/>
            <person name="Berlin A.M."/>
            <person name="Chapman S.B."/>
            <person name="Dewar J."/>
            <person name="Goldberg J."/>
            <person name="Griggs A."/>
            <person name="Gujja S."/>
            <person name="Hansen M."/>
            <person name="Howarth C."/>
            <person name="Imamovic A."/>
            <person name="Larimer J."/>
            <person name="McCowan C."/>
            <person name="Murphy C."/>
            <person name="Pearson M."/>
            <person name="Priest M."/>
            <person name="Roberts A."/>
            <person name="Saif S."/>
            <person name="Shea T."/>
            <person name="Sykes S."/>
            <person name="Wortman J."/>
            <person name="Nusbaum C."/>
            <person name="Birren B."/>
        </authorList>
    </citation>
    <scope>NUCLEOTIDE SEQUENCE</scope>
    <source>
        <strain evidence="9">CBS 10117</strain>
    </source>
</reference>
<dbReference type="KEGG" id="kdj:28965050"/>
<dbReference type="GO" id="GO:0005634">
    <property type="term" value="C:nucleus"/>
    <property type="evidence" value="ECO:0007669"/>
    <property type="project" value="UniProtKB-SubCell"/>
</dbReference>
<dbReference type="GO" id="GO:0034599">
    <property type="term" value="P:cellular response to oxidative stress"/>
    <property type="evidence" value="ECO:0007669"/>
    <property type="project" value="InterPro"/>
</dbReference>
<evidence type="ECO:0000256" key="3">
    <source>
        <dbReference type="ARBA" id="ARBA00007118"/>
    </source>
</evidence>
<dbReference type="VEuPathDB" id="FungiDB:I303_01351"/>
<protein>
    <recommendedName>
        <fullName evidence="7">Nitroreductase domain-containing protein</fullName>
    </recommendedName>
</protein>
<organism evidence="8">
    <name type="scientific">Kwoniella dejecticola CBS 10117</name>
    <dbReference type="NCBI Taxonomy" id="1296121"/>
    <lineage>
        <taxon>Eukaryota</taxon>
        <taxon>Fungi</taxon>
        <taxon>Dikarya</taxon>
        <taxon>Basidiomycota</taxon>
        <taxon>Agaricomycotina</taxon>
        <taxon>Tremellomycetes</taxon>
        <taxon>Tremellales</taxon>
        <taxon>Cryptococcaceae</taxon>
        <taxon>Kwoniella</taxon>
    </lineage>
</organism>
<dbReference type="OrthoDB" id="2138173at2759"/>
<dbReference type="GO" id="GO:0016491">
    <property type="term" value="F:oxidoreductase activity"/>
    <property type="evidence" value="ECO:0007669"/>
    <property type="project" value="UniProtKB-KW"/>
</dbReference>
<name>A0A1A6AHN6_9TREE</name>